<proteinExistence type="predicted"/>
<name>A0AB34HYS4_ESCRO</name>
<reference evidence="2 3" key="1">
    <citation type="submission" date="2022-11" db="EMBL/GenBank/DDBJ databases">
        <title>Whole genome sequence of Eschrichtius robustus ER-17-0199.</title>
        <authorList>
            <person name="Bruniche-Olsen A."/>
            <person name="Black A.N."/>
            <person name="Fields C.J."/>
            <person name="Walden K."/>
            <person name="Dewoody J.A."/>
        </authorList>
    </citation>
    <scope>NUCLEOTIDE SEQUENCE [LARGE SCALE GENOMIC DNA]</scope>
    <source>
        <strain evidence="2">ER-17-0199</strain>
        <tissue evidence="2">Blubber</tissue>
    </source>
</reference>
<sequence>MDKVWELLREILPEFKLSDESSSESKITDIDAKLKEQGKDMKDGKDVKDGKEMKDGKEFKPEGSATTLKLPEKSDRVLKGSSAIQSPQMVVYATFTPLYLFEKKIFLLEKMIETIPSYENL</sequence>
<protein>
    <submittedName>
        <fullName evidence="2">Uncharacterized protein</fullName>
    </submittedName>
</protein>
<evidence type="ECO:0000313" key="2">
    <source>
        <dbReference type="EMBL" id="KAJ8797283.1"/>
    </source>
</evidence>
<evidence type="ECO:0000313" key="3">
    <source>
        <dbReference type="Proteomes" id="UP001159641"/>
    </source>
</evidence>
<gene>
    <name evidence="2" type="ORF">J1605_017511</name>
</gene>
<keyword evidence="3" id="KW-1185">Reference proteome</keyword>
<comment type="caution">
    <text evidence="2">The sequence shown here is derived from an EMBL/GenBank/DDBJ whole genome shotgun (WGS) entry which is preliminary data.</text>
</comment>
<dbReference type="AlphaFoldDB" id="A0AB34HYS4"/>
<dbReference type="Proteomes" id="UP001159641">
    <property type="component" value="Unassembled WGS sequence"/>
</dbReference>
<dbReference type="PANTHER" id="PTHR46298">
    <property type="entry name" value="ANDROGLOBIN"/>
    <property type="match status" value="1"/>
</dbReference>
<accession>A0AB34HYS4</accession>
<feature type="region of interest" description="Disordered" evidence="1">
    <location>
        <begin position="38"/>
        <end position="66"/>
    </location>
</feature>
<dbReference type="EMBL" id="JAIQCJ010000254">
    <property type="protein sequence ID" value="KAJ8797283.1"/>
    <property type="molecule type" value="Genomic_DNA"/>
</dbReference>
<organism evidence="2 3">
    <name type="scientific">Eschrichtius robustus</name>
    <name type="common">California gray whale</name>
    <name type="synonym">Eschrichtius gibbosus</name>
    <dbReference type="NCBI Taxonomy" id="9764"/>
    <lineage>
        <taxon>Eukaryota</taxon>
        <taxon>Metazoa</taxon>
        <taxon>Chordata</taxon>
        <taxon>Craniata</taxon>
        <taxon>Vertebrata</taxon>
        <taxon>Euteleostomi</taxon>
        <taxon>Mammalia</taxon>
        <taxon>Eutheria</taxon>
        <taxon>Laurasiatheria</taxon>
        <taxon>Artiodactyla</taxon>
        <taxon>Whippomorpha</taxon>
        <taxon>Cetacea</taxon>
        <taxon>Mysticeti</taxon>
        <taxon>Eschrichtiidae</taxon>
        <taxon>Eschrichtius</taxon>
    </lineage>
</organism>
<dbReference type="InterPro" id="IPR053033">
    <property type="entry name" value="Androglobin-like"/>
</dbReference>
<evidence type="ECO:0000256" key="1">
    <source>
        <dbReference type="SAM" id="MobiDB-lite"/>
    </source>
</evidence>
<feature type="compositionally biased region" description="Basic and acidic residues" evidence="1">
    <location>
        <begin position="38"/>
        <end position="61"/>
    </location>
</feature>
<dbReference type="PANTHER" id="PTHR46298:SF1">
    <property type="entry name" value="ANDROGLOBIN"/>
    <property type="match status" value="1"/>
</dbReference>